<evidence type="ECO:0008006" key="7">
    <source>
        <dbReference type="Google" id="ProtNLM"/>
    </source>
</evidence>
<comment type="caution">
    <text evidence="5">The sequence shown here is derived from an EMBL/GenBank/DDBJ whole genome shotgun (WGS) entry which is preliminary data.</text>
</comment>
<evidence type="ECO:0000313" key="5">
    <source>
        <dbReference type="EMBL" id="KAH7092091.1"/>
    </source>
</evidence>
<dbReference type="OrthoDB" id="443402at2759"/>
<dbReference type="SUPFAM" id="SSF52540">
    <property type="entry name" value="P-loop containing nucleoside triphosphate hydrolases"/>
    <property type="match status" value="1"/>
</dbReference>
<accession>A0A8K0RG17</accession>
<evidence type="ECO:0000256" key="2">
    <source>
        <dbReference type="SAM" id="MobiDB-lite"/>
    </source>
</evidence>
<feature type="domain" description="Nephrocystin 3-like N-terminal" evidence="3">
    <location>
        <begin position="312"/>
        <end position="474"/>
    </location>
</feature>
<dbReference type="Gene3D" id="3.40.50.300">
    <property type="entry name" value="P-loop containing nucleotide triphosphate hydrolases"/>
    <property type="match status" value="1"/>
</dbReference>
<protein>
    <recommendedName>
        <fullName evidence="7">NACHT domain-containing protein</fullName>
    </recommendedName>
</protein>
<dbReference type="InterPro" id="IPR027417">
    <property type="entry name" value="P-loop_NTPase"/>
</dbReference>
<dbReference type="PANTHER" id="PTHR10039:SF5">
    <property type="entry name" value="NACHT DOMAIN-CONTAINING PROTEIN"/>
    <property type="match status" value="1"/>
</dbReference>
<feature type="domain" description="DUF7791" evidence="4">
    <location>
        <begin position="584"/>
        <end position="726"/>
    </location>
</feature>
<dbReference type="AlphaFoldDB" id="A0A8K0RG17"/>
<dbReference type="Pfam" id="PF25053">
    <property type="entry name" value="DUF7791"/>
    <property type="match status" value="1"/>
</dbReference>
<reference evidence="5" key="1">
    <citation type="journal article" date="2021" name="Nat. Commun.">
        <title>Genetic determinants of endophytism in the Arabidopsis root mycobiome.</title>
        <authorList>
            <person name="Mesny F."/>
            <person name="Miyauchi S."/>
            <person name="Thiergart T."/>
            <person name="Pickel B."/>
            <person name="Atanasova L."/>
            <person name="Karlsson M."/>
            <person name="Huettel B."/>
            <person name="Barry K.W."/>
            <person name="Haridas S."/>
            <person name="Chen C."/>
            <person name="Bauer D."/>
            <person name="Andreopoulos W."/>
            <person name="Pangilinan J."/>
            <person name="LaButti K."/>
            <person name="Riley R."/>
            <person name="Lipzen A."/>
            <person name="Clum A."/>
            <person name="Drula E."/>
            <person name="Henrissat B."/>
            <person name="Kohler A."/>
            <person name="Grigoriev I.V."/>
            <person name="Martin F.M."/>
            <person name="Hacquard S."/>
        </authorList>
    </citation>
    <scope>NUCLEOTIDE SEQUENCE</scope>
    <source>
        <strain evidence="5">MPI-SDFR-AT-0120</strain>
    </source>
</reference>
<dbReference type="InterPro" id="IPR056693">
    <property type="entry name" value="DUF7791"/>
</dbReference>
<feature type="compositionally biased region" description="Basic and acidic residues" evidence="2">
    <location>
        <begin position="208"/>
        <end position="230"/>
    </location>
</feature>
<organism evidence="5 6">
    <name type="scientific">Paraphoma chrysanthemicola</name>
    <dbReference type="NCBI Taxonomy" id="798071"/>
    <lineage>
        <taxon>Eukaryota</taxon>
        <taxon>Fungi</taxon>
        <taxon>Dikarya</taxon>
        <taxon>Ascomycota</taxon>
        <taxon>Pezizomycotina</taxon>
        <taxon>Dothideomycetes</taxon>
        <taxon>Pleosporomycetidae</taxon>
        <taxon>Pleosporales</taxon>
        <taxon>Pleosporineae</taxon>
        <taxon>Phaeosphaeriaceae</taxon>
        <taxon>Paraphoma</taxon>
    </lineage>
</organism>
<evidence type="ECO:0000256" key="1">
    <source>
        <dbReference type="ARBA" id="ARBA00022737"/>
    </source>
</evidence>
<keyword evidence="1" id="KW-0677">Repeat</keyword>
<sequence>MLDPLTAMGVAGNVVQFVDFACTVVSKTRKIYRTGVGLSEDHLTLKIIGEDLVHISQRLGQPLAPLSSPSNQLSDAEEALEKINKACAEEADKLLVALNRLKRTGSDKYWNSFKAALRTIWNQDEIDGMVKRLENFRNALDTHILIALREDINLAKMKQSEEFRKLNENIQCVVDVLMHNQKAFMDTVQHQMSSFAQMQTRTNLLISAEKKGAAEPRKQRKEREEEEAKNAKTIKLQADRDARRSPEEILQAVKKESVEQRRDARRLLAKSILKTLSFETMTDRRQDIHDAHQETFEWIYHNPQSDTDPFYNFTSWLETGTGIYWVNGKAGSGKSTLLKYLCDDPRTQQALELWSPNTVVASFFFWKAAHDPLQRTQIGLLRAVLHEILSRAQHLIPLVFPQQWHAWDSQKDAFTWKFSQLKHAFQVAISAAMAQTRVCLFIDGLDEYSGNHGDIVDLIVGSVSESVKFCVSSRPLNVFEHAFGKYPGLQLQYLTSQDITNYVHNKLGKHDRMRELQTMDPLRVLRILEEVVKKAAGVFLWVELVVARLLDSLTNWDTIAMLEERVEHFPPELDDLYMHMLKGIDPFYKYQASEILQIFDAADDGLKAIELSYALEADPDTSIKTAIQVPTRSEQLRRCKEVDRWLRSRCLGLLELRVRLHYSILKDSRCDDDQLISSKVEYLHRTVTDFLKRPNIWTVICADAKPLFDPHISLLRARLMAFKATPPFGYWDENGLRFWAFVWMCIGHARQAQSCHLAEQNVLLDELNRVATHHWRQMARNEDHIPVMWRYAVSWRTHWVSTSVPGVGSANTSGRWSSRDGVNSFIQYASKEGLETYAQEKLTKYLEKVVNKPLSISAIAPAELDQKSNKSTPRARLLQYMQANLESAARLRSQDPDQELLQVWFEVFTALVTPNGVDPKDTAATTVYDIFKPWYPSGVPGIKSHTRKKSSFTSWFKLSRGV</sequence>
<evidence type="ECO:0000313" key="6">
    <source>
        <dbReference type="Proteomes" id="UP000813461"/>
    </source>
</evidence>
<dbReference type="EMBL" id="JAGMVJ010000003">
    <property type="protein sequence ID" value="KAH7092091.1"/>
    <property type="molecule type" value="Genomic_DNA"/>
</dbReference>
<dbReference type="Pfam" id="PF24883">
    <property type="entry name" value="NPHP3_N"/>
    <property type="match status" value="1"/>
</dbReference>
<dbReference type="PANTHER" id="PTHR10039">
    <property type="entry name" value="AMELOGENIN"/>
    <property type="match status" value="1"/>
</dbReference>
<proteinExistence type="predicted"/>
<evidence type="ECO:0000259" key="4">
    <source>
        <dbReference type="Pfam" id="PF25053"/>
    </source>
</evidence>
<feature type="region of interest" description="Disordered" evidence="2">
    <location>
        <begin position="207"/>
        <end position="232"/>
    </location>
</feature>
<evidence type="ECO:0000259" key="3">
    <source>
        <dbReference type="Pfam" id="PF24883"/>
    </source>
</evidence>
<dbReference type="Proteomes" id="UP000813461">
    <property type="component" value="Unassembled WGS sequence"/>
</dbReference>
<dbReference type="InterPro" id="IPR056884">
    <property type="entry name" value="NPHP3-like_N"/>
</dbReference>
<keyword evidence="6" id="KW-1185">Reference proteome</keyword>
<gene>
    <name evidence="5" type="ORF">FB567DRAFT_576556</name>
</gene>
<name>A0A8K0RG17_9PLEO</name>